<feature type="region of interest" description="Disordered" evidence="1">
    <location>
        <begin position="232"/>
        <end position="314"/>
    </location>
</feature>
<feature type="region of interest" description="Disordered" evidence="1">
    <location>
        <begin position="117"/>
        <end position="139"/>
    </location>
</feature>
<feature type="compositionally biased region" description="Basic and acidic residues" evidence="1">
    <location>
        <begin position="382"/>
        <end position="402"/>
    </location>
</feature>
<dbReference type="VEuPathDB" id="CryptoDB:Cvel_1078"/>
<feature type="region of interest" description="Disordered" evidence="1">
    <location>
        <begin position="382"/>
        <end position="791"/>
    </location>
</feature>
<feature type="compositionally biased region" description="Basic residues" evidence="1">
    <location>
        <begin position="634"/>
        <end position="644"/>
    </location>
</feature>
<feature type="compositionally biased region" description="Low complexity" evidence="1">
    <location>
        <begin position="429"/>
        <end position="438"/>
    </location>
</feature>
<feature type="compositionally biased region" description="Basic and acidic residues" evidence="1">
    <location>
        <begin position="613"/>
        <end position="633"/>
    </location>
</feature>
<protein>
    <submittedName>
        <fullName evidence="2">Uncharacterized protein</fullName>
    </submittedName>
</protein>
<accession>A0A0G4HIQ9</accession>
<reference evidence="2" key="1">
    <citation type="submission" date="2014-11" db="EMBL/GenBank/DDBJ databases">
        <authorList>
            <person name="Otto D Thomas"/>
            <person name="Naeem Raeece"/>
        </authorList>
    </citation>
    <scope>NUCLEOTIDE SEQUENCE</scope>
</reference>
<feature type="compositionally biased region" description="Basic residues" evidence="1">
    <location>
        <begin position="484"/>
        <end position="499"/>
    </location>
</feature>
<name>A0A0G4HIQ9_9ALVE</name>
<feature type="compositionally biased region" description="Basic and acidic residues" evidence="1">
    <location>
        <begin position="526"/>
        <end position="551"/>
    </location>
</feature>
<organism evidence="2">
    <name type="scientific">Chromera velia CCMP2878</name>
    <dbReference type="NCBI Taxonomy" id="1169474"/>
    <lineage>
        <taxon>Eukaryota</taxon>
        <taxon>Sar</taxon>
        <taxon>Alveolata</taxon>
        <taxon>Colpodellida</taxon>
        <taxon>Chromeraceae</taxon>
        <taxon>Chromera</taxon>
    </lineage>
</organism>
<gene>
    <name evidence="2" type="ORF">Cvel_1078</name>
</gene>
<feature type="region of interest" description="Disordered" evidence="1">
    <location>
        <begin position="920"/>
        <end position="959"/>
    </location>
</feature>
<proteinExistence type="predicted"/>
<feature type="compositionally biased region" description="Polar residues" evidence="1">
    <location>
        <begin position="554"/>
        <end position="574"/>
    </location>
</feature>
<evidence type="ECO:0000256" key="1">
    <source>
        <dbReference type="SAM" id="MobiDB-lite"/>
    </source>
</evidence>
<sequence>MSRYGPSGSFAAADLQVRRVAPSVQAHAGSLLSMKTALESELFPGRRMGEIPDYGGVHLPCQAPPTLAPHISDFTVQSPLPRSPPPSLECRLKLQDSRCQALLKDFRHDCLHGTRLPDSVPVRSERAKESERHSAPSSVPRLVAEIKAAVESVKDARRREAEMWRSLEEECDDWEGAAAAGLAALSQGRGGSSGRVEGSSSLSCQPHPNSLSRKAAETSILESRLRIATALQENLKEQRTSEVETRQTKKEHDSVLNFPFDDLTSKRAPLSNRSPGRDAKSRKDESGLRVSPLSASVYPRDAPTSPPPLASGGVDPPVSSFSLALKVSRLRCHPLSLSPPSLTESQDPAIRLLRGRLETQRALLEQRERDEMEREAWEFARKHESIPPLKEKEDPASLEESRQVLSAQRDGQGEGKEEMFMNTAGRPVGGLSRSPLASGRRRRSPLSPLSLSVGWEETDGEAEPSMPNPSAALPRVSSVALRQSRQRAGKRIQASRRIRVSPCAPSSRGRGSPSPPVTGFSLTRQNGERKLNRSKRKSPEERRLGTEESRHSPRPTSLQGNGISRQSPRVTNQPFAFYTDPSPYPSPAPQVSLLTRSLGGQRQRGRQKLSADSGRKGEREEGLGDFAEAERTVSKLKARTRLRGRTGQEVTSIEGSRKERGLTSAGARQTAAASGEQRKRPAESNTRVTHGVRKPLLFPPSPVLTTSRSHRETRTQESRSLCHARGVASKGHSGNRQGCVNRGGRVDREASRAPTGKRAGGVAVSARTDVPVAVSSKAKPKKAKTNPPLRSSQGVLEAIRRATALEWEGQTDPSHLHAGTWRRYEDEHTRAVGEMGSRVRVSGLRRGMPIHLASRRAASLSEDPEEPFFFVDRAFEAAAVEAEERGLPNTEEEEEGEVEPPPMLFARVDTGFREAPGKGISFRHRKGNGHDGQVGVQGKPIKIPSCKVPQRRGGGFQSIPLREWKNCS</sequence>
<feature type="region of interest" description="Disordered" evidence="1">
    <location>
        <begin position="186"/>
        <end position="217"/>
    </location>
</feature>
<evidence type="ECO:0000313" key="2">
    <source>
        <dbReference type="EMBL" id="CEM44083.1"/>
    </source>
</evidence>
<feature type="compositionally biased region" description="Basic and acidic residues" evidence="1">
    <location>
        <begin position="275"/>
        <end position="287"/>
    </location>
</feature>
<dbReference type="AlphaFoldDB" id="A0A0G4HIQ9"/>
<feature type="compositionally biased region" description="Basic and acidic residues" evidence="1">
    <location>
        <begin position="123"/>
        <end position="134"/>
    </location>
</feature>
<feature type="compositionally biased region" description="Low complexity" evidence="1">
    <location>
        <begin position="194"/>
        <end position="203"/>
    </location>
</feature>
<feature type="compositionally biased region" description="Basic and acidic residues" evidence="1">
    <location>
        <begin position="234"/>
        <end position="254"/>
    </location>
</feature>
<dbReference type="EMBL" id="CDMZ01002838">
    <property type="protein sequence ID" value="CEM44083.1"/>
    <property type="molecule type" value="Genomic_DNA"/>
</dbReference>